<accession>A0A1E3IGU5</accession>
<evidence type="ECO:0000313" key="4">
    <source>
        <dbReference type="Proteomes" id="UP000094043"/>
    </source>
</evidence>
<dbReference type="InterPro" id="IPR039171">
    <property type="entry name" value="Cwc2/Slt11"/>
</dbReference>
<dbReference type="PANTHER" id="PTHR14089:SF8">
    <property type="entry name" value="RNA-BINDING PROTEIN MRN1"/>
    <property type="match status" value="1"/>
</dbReference>
<dbReference type="GO" id="GO:0010468">
    <property type="term" value="P:regulation of gene expression"/>
    <property type="evidence" value="ECO:0007669"/>
    <property type="project" value="UniProtKB-ARBA"/>
</dbReference>
<dbReference type="SUPFAM" id="SSF54928">
    <property type="entry name" value="RNA-binding domain, RBD"/>
    <property type="match status" value="2"/>
</dbReference>
<name>A0A1E3IGU5_9TREE</name>
<organism evidence="3 4">
    <name type="scientific">Cryptococcus depauperatus CBS 7841</name>
    <dbReference type="NCBI Taxonomy" id="1295531"/>
    <lineage>
        <taxon>Eukaryota</taxon>
        <taxon>Fungi</taxon>
        <taxon>Dikarya</taxon>
        <taxon>Basidiomycota</taxon>
        <taxon>Agaricomycotina</taxon>
        <taxon>Tremellomycetes</taxon>
        <taxon>Tremellales</taxon>
        <taxon>Cryptococcaceae</taxon>
        <taxon>Cryptococcus</taxon>
    </lineage>
</organism>
<dbReference type="EMBL" id="CP143785">
    <property type="protein sequence ID" value="WVN86618.1"/>
    <property type="molecule type" value="Genomic_DNA"/>
</dbReference>
<dbReference type="AlphaFoldDB" id="A0A1E3IGU5"/>
<gene>
    <name evidence="3" type="ORF">L203_101786</name>
</gene>
<dbReference type="VEuPathDB" id="FungiDB:L203_03025"/>
<dbReference type="Proteomes" id="UP000094043">
    <property type="component" value="Chromosome 2"/>
</dbReference>
<dbReference type="GO" id="GO:0000398">
    <property type="term" value="P:mRNA splicing, via spliceosome"/>
    <property type="evidence" value="ECO:0007669"/>
    <property type="project" value="TreeGrafter"/>
</dbReference>
<dbReference type="PROSITE" id="PS50102">
    <property type="entry name" value="RRM"/>
    <property type="match status" value="4"/>
</dbReference>
<dbReference type="SMART" id="SM00360">
    <property type="entry name" value="RRM"/>
    <property type="match status" value="4"/>
</dbReference>
<proteinExistence type="predicted"/>
<reference evidence="3" key="2">
    <citation type="journal article" date="2022" name="Elife">
        <title>Obligate sexual reproduction of a homothallic fungus closely related to the Cryptococcus pathogenic species complex.</title>
        <authorList>
            <person name="Passer A.R."/>
            <person name="Clancey S.A."/>
            <person name="Shea T."/>
            <person name="David-Palma M."/>
            <person name="Averette A.F."/>
            <person name="Boekhout T."/>
            <person name="Porcel B.M."/>
            <person name="Nowrousian M."/>
            <person name="Cuomo C.A."/>
            <person name="Sun S."/>
            <person name="Heitman J."/>
            <person name="Coelho M.A."/>
        </authorList>
    </citation>
    <scope>NUCLEOTIDE SEQUENCE</scope>
    <source>
        <strain evidence="3">CBS 7841</strain>
    </source>
</reference>
<dbReference type="OrthoDB" id="6407164at2759"/>
<reference evidence="3" key="1">
    <citation type="submission" date="2016-06" db="EMBL/GenBank/DDBJ databases">
        <authorList>
            <person name="Cuomo C."/>
            <person name="Litvintseva A."/>
            <person name="Heitman J."/>
            <person name="Chen Y."/>
            <person name="Sun S."/>
            <person name="Springer D."/>
            <person name="Dromer F."/>
            <person name="Young S."/>
            <person name="Zeng Q."/>
            <person name="Chapman S."/>
            <person name="Gujja S."/>
            <person name="Saif S."/>
            <person name="Birren B."/>
        </authorList>
    </citation>
    <scope>NUCLEOTIDE SEQUENCE</scope>
    <source>
        <strain evidence="3">CBS 7841</strain>
    </source>
</reference>
<dbReference type="KEGG" id="cdep:91085999"/>
<sequence>MLSSNNPVSPASMGPASVDAPNDSPQSDEPDEHHRLSYPVPPAYLPANLWDANSPTYSQIISDSLPSEADQDIMKRPLDSSVPISPMNSVQSLLDNSGMNDSFAQKKPRYDGIHPGAAPMGYDPASAGMDSRTYPAALHSVSLQNQGGQGFGNGHGSVGSPGGQGQGQFGMQMGGMNMGFGMGFPLAMNMNYSGGPIISPSMNPNTMTGNYGPAAAAAAAAAAGNATGRTVYVGNLPSEASVDELLNLVRFGPIEAVRLLPEKSCVFISFLDGSTAAAFHADACVKKLALHGQELKIGWGKPSIVHPSVSNAVATAQATRNVFVGNLDPEMNEQDLRNDLGQFGPIDQVKIVRDKNIGFVHFLSIATAIKVVSNLPSEPGWEGKRVNYGKDRCAYVPKAQQDAVRQAQTQAMNAIAAQHQQATGSPFSPFSPMSAGFSGGFPTPDIPNSAGIFPSPAFLGNGYSPVAPGFGGDSAANQQGNRTIYLGNIHPDITVEELCNHIRGGMLQQIRYFPEKHNAFVTFVNPLSALTFYQSAQTTGLALLQRRLRVGWGKHSGSISPALLQAIQAGASRNVYIGQIADFNLFTEEKLRADFGEFGDIDMINFLTDKGVAFVNFTSISSAQKAIEGIKLKPEYSILRISYGKDRCANPPRNNMRSMVPAKDAEPMQATNPITDPDIYDDEAGAVYE</sequence>
<reference evidence="3" key="3">
    <citation type="submission" date="2024-01" db="EMBL/GenBank/DDBJ databases">
        <authorList>
            <person name="Coelho M.A."/>
            <person name="David-Palma M."/>
            <person name="Shea T."/>
            <person name="Sun S."/>
            <person name="Cuomo C.A."/>
            <person name="Heitman J."/>
        </authorList>
    </citation>
    <scope>NUCLEOTIDE SEQUENCE</scope>
    <source>
        <strain evidence="3">CBS 7841</strain>
    </source>
</reference>
<dbReference type="FunFam" id="3.30.70.330:FF:000130">
    <property type="entry name" value="Differentiation 1 negative regulator"/>
    <property type="match status" value="1"/>
</dbReference>
<dbReference type="InterPro" id="IPR000504">
    <property type="entry name" value="RRM_dom"/>
</dbReference>
<dbReference type="Pfam" id="PF13893">
    <property type="entry name" value="RRM_5"/>
    <property type="match status" value="1"/>
</dbReference>
<keyword evidence="2" id="KW-0694">RNA-binding</keyword>
<dbReference type="Gene3D" id="3.30.70.330">
    <property type="match status" value="4"/>
</dbReference>
<dbReference type="RefSeq" id="XP_066067318.1">
    <property type="nucleotide sequence ID" value="XM_066211221.1"/>
</dbReference>
<dbReference type="InterPro" id="IPR035979">
    <property type="entry name" value="RBD_domain_sf"/>
</dbReference>
<dbReference type="GeneID" id="91085999"/>
<dbReference type="Pfam" id="PF00076">
    <property type="entry name" value="RRM_1"/>
    <property type="match status" value="2"/>
</dbReference>
<evidence type="ECO:0000256" key="2">
    <source>
        <dbReference type="ARBA" id="ARBA00022884"/>
    </source>
</evidence>
<keyword evidence="1" id="KW-0677">Repeat</keyword>
<dbReference type="CDD" id="cd12523">
    <property type="entry name" value="RRM2_MRN1"/>
    <property type="match status" value="1"/>
</dbReference>
<keyword evidence="4" id="KW-1185">Reference proteome</keyword>
<dbReference type="GO" id="GO:0003729">
    <property type="term" value="F:mRNA binding"/>
    <property type="evidence" value="ECO:0007669"/>
    <property type="project" value="TreeGrafter"/>
</dbReference>
<dbReference type="PANTHER" id="PTHR14089">
    <property type="entry name" value="PRE-MRNA-SPLICING FACTOR RBM22"/>
    <property type="match status" value="1"/>
</dbReference>
<dbReference type="InterPro" id="IPR012677">
    <property type="entry name" value="Nucleotide-bd_a/b_plait_sf"/>
</dbReference>
<evidence type="ECO:0000256" key="1">
    <source>
        <dbReference type="ARBA" id="ARBA00022737"/>
    </source>
</evidence>
<dbReference type="FunFam" id="3.30.70.330:FF:000400">
    <property type="entry name" value="Negative regulator of differentiation 1"/>
    <property type="match status" value="1"/>
</dbReference>
<dbReference type="FunFam" id="3.30.70.330:FF:000120">
    <property type="entry name" value="Negative regulator of differentiation 1"/>
    <property type="match status" value="1"/>
</dbReference>
<evidence type="ECO:0000313" key="3">
    <source>
        <dbReference type="EMBL" id="WVN86618.1"/>
    </source>
</evidence>
<dbReference type="GO" id="GO:0010494">
    <property type="term" value="C:cytoplasmic stress granule"/>
    <property type="evidence" value="ECO:0007669"/>
    <property type="project" value="TreeGrafter"/>
</dbReference>
<protein>
    <submittedName>
        <fullName evidence="3">Uncharacterized protein</fullName>
    </submittedName>
</protein>